<evidence type="ECO:0000256" key="13">
    <source>
        <dbReference type="RuleBase" id="RU364130"/>
    </source>
</evidence>
<dbReference type="GO" id="GO:0006281">
    <property type="term" value="P:DNA repair"/>
    <property type="evidence" value="ECO:0007669"/>
    <property type="project" value="UniProtKB-KW"/>
</dbReference>
<protein>
    <recommendedName>
        <fullName evidence="13">Replication protein A subunit</fullName>
    </recommendedName>
</protein>
<keyword evidence="7 13" id="KW-0862">Zinc</keyword>
<name>A0A7I8K6Z2_SPIIN</name>
<dbReference type="InterPro" id="IPR012340">
    <property type="entry name" value="NA-bd_OB-fold"/>
</dbReference>
<evidence type="ECO:0000256" key="5">
    <source>
        <dbReference type="ARBA" id="ARBA00022763"/>
    </source>
</evidence>
<dbReference type="Pfam" id="PF16900">
    <property type="entry name" value="REPA_OB_2"/>
    <property type="match status" value="1"/>
</dbReference>
<keyword evidence="11 13" id="KW-0539">Nucleus</keyword>
<organism evidence="18 19">
    <name type="scientific">Spirodela intermedia</name>
    <name type="common">Intermediate duckweed</name>
    <dbReference type="NCBI Taxonomy" id="51605"/>
    <lineage>
        <taxon>Eukaryota</taxon>
        <taxon>Viridiplantae</taxon>
        <taxon>Streptophyta</taxon>
        <taxon>Embryophyta</taxon>
        <taxon>Tracheophyta</taxon>
        <taxon>Spermatophyta</taxon>
        <taxon>Magnoliopsida</taxon>
        <taxon>Liliopsida</taxon>
        <taxon>Araceae</taxon>
        <taxon>Lemnoideae</taxon>
        <taxon>Spirodela</taxon>
    </lineage>
</organism>
<comment type="similarity">
    <text evidence="2 13">Belongs to the replication factor A protein 1 family.</text>
</comment>
<dbReference type="PANTHER" id="PTHR47165">
    <property type="entry name" value="OS03G0429900 PROTEIN"/>
    <property type="match status" value="1"/>
</dbReference>
<dbReference type="GO" id="GO:0008270">
    <property type="term" value="F:zinc ion binding"/>
    <property type="evidence" value="ECO:0007669"/>
    <property type="project" value="UniProtKB-KW"/>
</dbReference>
<keyword evidence="9" id="KW-0233">DNA recombination</keyword>
<proteinExistence type="inferred from homology"/>
<feature type="domain" description="Replication protein A OB" evidence="17">
    <location>
        <begin position="291"/>
        <end position="387"/>
    </location>
</feature>
<comment type="function">
    <text evidence="12 13">Component of the replication protein A complex (RPA) required for DNA recombination, repair and replication. The activity of RPA is mediated by single-stranded DNA binding and protein interactions. Probably involved in repair of double-strand DNA breaks (DSBs) induced by genotoxic stresses.</text>
</comment>
<dbReference type="FunFam" id="2.40.50.140:FF:000090">
    <property type="entry name" value="Replication protein A subunit"/>
    <property type="match status" value="1"/>
</dbReference>
<evidence type="ECO:0000259" key="16">
    <source>
        <dbReference type="Pfam" id="PF08646"/>
    </source>
</evidence>
<dbReference type="GO" id="GO:0006310">
    <property type="term" value="P:DNA recombination"/>
    <property type="evidence" value="ECO:0007669"/>
    <property type="project" value="UniProtKB-KW"/>
</dbReference>
<evidence type="ECO:0000313" key="18">
    <source>
        <dbReference type="EMBL" id="CAA7393432.1"/>
    </source>
</evidence>
<dbReference type="Proteomes" id="UP000663760">
    <property type="component" value="Chromosome 3"/>
</dbReference>
<evidence type="ECO:0000256" key="11">
    <source>
        <dbReference type="ARBA" id="ARBA00023242"/>
    </source>
</evidence>
<dbReference type="CDD" id="cd04477">
    <property type="entry name" value="RPA1N"/>
    <property type="match status" value="1"/>
</dbReference>
<evidence type="ECO:0000259" key="15">
    <source>
        <dbReference type="Pfam" id="PF04057"/>
    </source>
</evidence>
<dbReference type="Pfam" id="PF02721">
    <property type="entry name" value="DUF223"/>
    <property type="match status" value="1"/>
</dbReference>
<dbReference type="SUPFAM" id="SSF50249">
    <property type="entry name" value="Nucleic acid-binding proteins"/>
    <property type="match status" value="4"/>
</dbReference>
<dbReference type="InterPro" id="IPR047192">
    <property type="entry name" value="Euk_RPA1_DBD_C"/>
</dbReference>
<accession>A0A7I8K6Z2</accession>
<dbReference type="InterPro" id="IPR004591">
    <property type="entry name" value="Rfa1"/>
</dbReference>
<dbReference type="InterPro" id="IPR013955">
    <property type="entry name" value="Rep_factor-A_C"/>
</dbReference>
<evidence type="ECO:0000313" key="19">
    <source>
        <dbReference type="Proteomes" id="UP000663760"/>
    </source>
</evidence>
<evidence type="ECO:0000256" key="7">
    <source>
        <dbReference type="ARBA" id="ARBA00022833"/>
    </source>
</evidence>
<dbReference type="AlphaFoldDB" id="A0A7I8K6Z2"/>
<dbReference type="GO" id="GO:0006260">
    <property type="term" value="P:DNA replication"/>
    <property type="evidence" value="ECO:0007669"/>
    <property type="project" value="UniProtKB-KW"/>
</dbReference>
<dbReference type="EMBL" id="LR746266">
    <property type="protein sequence ID" value="CAA7393432.1"/>
    <property type="molecule type" value="Genomic_DNA"/>
</dbReference>
<evidence type="ECO:0000256" key="2">
    <source>
        <dbReference type="ARBA" id="ARBA00005690"/>
    </source>
</evidence>
<evidence type="ECO:0000256" key="9">
    <source>
        <dbReference type="ARBA" id="ARBA00023172"/>
    </source>
</evidence>
<sequence>MSKSVTPGAVSAILADPNPDSPEIVPELIVQVVDLKPIGNSTTRFTFMASDGKMKMKAMLPTHFASEIHSGNLQNLGLVRILDYTCNSIPNQSEKALIVTKCEVTSPALEKEIKDDLKNVGLGIILKPKQEVIAKSAAQIVNEQRANAAPAARMAMTRRVHPLVSLNPYQGNWTIKVRVTNKGNMRSYKNARGEGHVFNVELTDEDGTQIQATMFNEAAKKFYPKFEFGKVYYISKGSLKVANKLFKTVKNDYEMTLNENSEVEEAASEGAFIPEMKFDFVKIDQLGSYVNGRELVDIIGVVQNVSSTLSVRRKSNNESVPKRDVTIADDSKKTVVVSLWNELATDVGQQLLDMASEAPVVAMKCLKVGDFQGVTLSSISRSSVLINPDVPESKKLRSWYDSEGRETAMSSVGSGLVNASSRNSPASMYSDRVTLSHITGDPTLGQEKPAYFSVKAYVSFIKPDQTMWYRACKTCNKKVTEAVESGFWCEGCQKNDAECSLRYILVVKVSDPTGEAWLSVFNEQAEKIIGCSADELDRVKTEEGDEKLQMMLKEATWVPHLFRVSVAVHEFMGERRQRITLRALSPVDSLTESRYLLEEISKLKLSPS</sequence>
<keyword evidence="3 13" id="KW-0235">DNA replication</keyword>
<dbReference type="PANTHER" id="PTHR47165:SF4">
    <property type="entry name" value="OS03G0429900 PROTEIN"/>
    <property type="match status" value="1"/>
</dbReference>
<feature type="domain" description="Replication factor A C-terminal" evidence="16">
    <location>
        <begin position="451"/>
        <end position="596"/>
    </location>
</feature>
<feature type="domain" description="Replication protein A 70 kDa DNA-binding subunit B/D first OB fold" evidence="14">
    <location>
        <begin position="161"/>
        <end position="265"/>
    </location>
</feature>
<comment type="subunit">
    <text evidence="13">Heterotrimer of RPA1, RPA2 and RPA3 (canonical replication protein A complex).</text>
</comment>
<evidence type="ECO:0000256" key="6">
    <source>
        <dbReference type="ARBA" id="ARBA00022771"/>
    </source>
</evidence>
<keyword evidence="6 13" id="KW-0863">Zinc-finger</keyword>
<dbReference type="CDD" id="cd04474">
    <property type="entry name" value="RPA1_DBD_A"/>
    <property type="match status" value="1"/>
</dbReference>
<evidence type="ECO:0000256" key="4">
    <source>
        <dbReference type="ARBA" id="ARBA00022723"/>
    </source>
</evidence>
<keyword evidence="8 13" id="KW-0238">DNA-binding</keyword>
<keyword evidence="19" id="KW-1185">Reference proteome</keyword>
<reference evidence="18" key="1">
    <citation type="submission" date="2020-02" db="EMBL/GenBank/DDBJ databases">
        <authorList>
            <person name="Scholz U."/>
            <person name="Mascher M."/>
            <person name="Fiebig A."/>
        </authorList>
    </citation>
    <scope>NUCLEOTIDE SEQUENCE</scope>
</reference>
<dbReference type="GO" id="GO:0003677">
    <property type="term" value="F:DNA binding"/>
    <property type="evidence" value="ECO:0007669"/>
    <property type="project" value="UniProtKB-KW"/>
</dbReference>
<evidence type="ECO:0000259" key="17">
    <source>
        <dbReference type="Pfam" id="PF16900"/>
    </source>
</evidence>
<evidence type="ECO:0000256" key="10">
    <source>
        <dbReference type="ARBA" id="ARBA00023204"/>
    </source>
</evidence>
<dbReference type="CDD" id="cd04476">
    <property type="entry name" value="RPA1_DBD_C"/>
    <property type="match status" value="1"/>
</dbReference>
<evidence type="ECO:0000256" key="8">
    <source>
        <dbReference type="ARBA" id="ARBA00023125"/>
    </source>
</evidence>
<dbReference type="Gene3D" id="2.40.50.140">
    <property type="entry name" value="Nucleic acid-binding proteins"/>
    <property type="match status" value="4"/>
</dbReference>
<dbReference type="GO" id="GO:0005634">
    <property type="term" value="C:nucleus"/>
    <property type="evidence" value="ECO:0007669"/>
    <property type="project" value="UniProtKB-SubCell"/>
</dbReference>
<evidence type="ECO:0000259" key="14">
    <source>
        <dbReference type="Pfam" id="PF02721"/>
    </source>
</evidence>
<evidence type="ECO:0000256" key="3">
    <source>
        <dbReference type="ARBA" id="ARBA00022705"/>
    </source>
</evidence>
<dbReference type="FunFam" id="2.40.50.140:FF:000064">
    <property type="entry name" value="Replication protein A subunit"/>
    <property type="match status" value="1"/>
</dbReference>
<dbReference type="Pfam" id="PF04057">
    <property type="entry name" value="Rep-A_N"/>
    <property type="match status" value="1"/>
</dbReference>
<dbReference type="NCBIfam" id="TIGR00617">
    <property type="entry name" value="rpa1"/>
    <property type="match status" value="1"/>
</dbReference>
<dbReference type="FunFam" id="2.40.50.140:FF:000041">
    <property type="entry name" value="Replication protein A subunit"/>
    <property type="match status" value="1"/>
</dbReference>
<dbReference type="OrthoDB" id="1751331at2759"/>
<keyword evidence="4 13" id="KW-0479">Metal-binding</keyword>
<comment type="subcellular location">
    <subcellularLocation>
        <location evidence="1 13">Nucleus</location>
    </subcellularLocation>
</comment>
<dbReference type="Pfam" id="PF08646">
    <property type="entry name" value="Rep_fac-A_C"/>
    <property type="match status" value="1"/>
</dbReference>
<dbReference type="InterPro" id="IPR003871">
    <property type="entry name" value="RFA1B/D_OB_1st"/>
</dbReference>
<evidence type="ECO:0000256" key="12">
    <source>
        <dbReference type="ARBA" id="ARBA00058063"/>
    </source>
</evidence>
<gene>
    <name evidence="18" type="ORF">SI8410_03004184</name>
</gene>
<dbReference type="InterPro" id="IPR007199">
    <property type="entry name" value="Rep_factor-A_N"/>
</dbReference>
<feature type="domain" description="Replication factor-A protein 1 N-terminal" evidence="15">
    <location>
        <begin position="5"/>
        <end position="105"/>
    </location>
</feature>
<keyword evidence="5" id="KW-0227">DNA damage</keyword>
<dbReference type="CDD" id="cd04475">
    <property type="entry name" value="RPA1_DBD_B"/>
    <property type="match status" value="1"/>
</dbReference>
<dbReference type="FunFam" id="2.40.50.140:FF:000257">
    <property type="entry name" value="Replication protein A subunit"/>
    <property type="match status" value="1"/>
</dbReference>
<evidence type="ECO:0000256" key="1">
    <source>
        <dbReference type="ARBA" id="ARBA00004123"/>
    </source>
</evidence>
<keyword evidence="10" id="KW-0234">DNA repair</keyword>
<dbReference type="InterPro" id="IPR031657">
    <property type="entry name" value="REPA_OB_2"/>
</dbReference>